<sequence length="275" mass="29638">MSCFPGSLRCPLCLSNDNCENAPEQVCPAGSTHCYDGVLRLRGEGIRANLKVQGCMTQPGCNLLNGIKAIGTLHMSESCGLQLGPKALDCNRASFDTVRNVSALHLSWTTGWETCEPGEGCYEIVMLLQNGHEFHMVLTKGCTRDVNKKAQFTKHRTGPGISIVSYFHVCRDRDFCNDLSTTETLWIPPPDTVPGTLRCPHCLSTRGCENAPEQACPAGTHCYNGVLRLRGGTIATNLRVQGCSQQPGCDLLSGVKAIGPVDVREDCGSHSGETP</sequence>
<evidence type="ECO:0000256" key="2">
    <source>
        <dbReference type="ARBA" id="ARBA00022475"/>
    </source>
</evidence>
<dbReference type="PANTHER" id="PTHR16529:SF8">
    <property type="entry name" value="CD177 ANTIGEN"/>
    <property type="match status" value="1"/>
</dbReference>
<evidence type="ECO:0000259" key="6">
    <source>
        <dbReference type="Pfam" id="PF00021"/>
    </source>
</evidence>
<dbReference type="CDD" id="cd23623">
    <property type="entry name" value="TFP_LU_ECD_CD177_rpt1"/>
    <property type="match status" value="1"/>
</dbReference>
<proteinExistence type="predicted"/>
<protein>
    <submittedName>
        <fullName evidence="7">CD177 antigen</fullName>
    </submittedName>
</protein>
<evidence type="ECO:0000256" key="4">
    <source>
        <dbReference type="ARBA" id="ARBA00023136"/>
    </source>
</evidence>
<dbReference type="Pfam" id="PF00021">
    <property type="entry name" value="UPAR_LY6"/>
    <property type="match status" value="3"/>
</dbReference>
<feature type="domain" description="UPAR/Ly6" evidence="6">
    <location>
        <begin position="196"/>
        <end position="269"/>
    </location>
</feature>
<dbReference type="PANTHER" id="PTHR16529">
    <property type="entry name" value="CD177 ANTIGEN"/>
    <property type="match status" value="1"/>
</dbReference>
<dbReference type="SUPFAM" id="SSF57302">
    <property type="entry name" value="Snake toxin-like"/>
    <property type="match status" value="2"/>
</dbReference>
<dbReference type="InterPro" id="IPR016054">
    <property type="entry name" value="LY6_UPA_recep-like"/>
</dbReference>
<comment type="caution">
    <text evidence="7">The sequence shown here is derived from an EMBL/GenBank/DDBJ whole genome shotgun (WGS) entry which is preliminary data.</text>
</comment>
<keyword evidence="2" id="KW-1003">Cell membrane</keyword>
<name>A0ABQ0FW48_APOSI</name>
<dbReference type="EMBL" id="BAAFST010000686">
    <property type="protein sequence ID" value="GAB1303477.1"/>
    <property type="molecule type" value="Genomic_DNA"/>
</dbReference>
<evidence type="ECO:0000256" key="1">
    <source>
        <dbReference type="ARBA" id="ARBA00004236"/>
    </source>
</evidence>
<dbReference type="CDD" id="cd23636">
    <property type="entry name" value="TFP_LU_ECD_CD177_rpt2"/>
    <property type="match status" value="1"/>
</dbReference>
<comment type="subcellular location">
    <subcellularLocation>
        <location evidence="1">Cell membrane</location>
    </subcellularLocation>
</comment>
<keyword evidence="5" id="KW-0325">Glycoprotein</keyword>
<keyword evidence="4" id="KW-0472">Membrane</keyword>
<dbReference type="InterPro" id="IPR051899">
    <property type="entry name" value="Fert-Immune_med_protein"/>
</dbReference>
<accession>A0ABQ0FW48</accession>
<evidence type="ECO:0000256" key="3">
    <source>
        <dbReference type="ARBA" id="ARBA00022729"/>
    </source>
</evidence>
<evidence type="ECO:0000313" key="8">
    <source>
        <dbReference type="Proteomes" id="UP001623349"/>
    </source>
</evidence>
<organism evidence="7 8">
    <name type="scientific">Apodemus speciosus</name>
    <name type="common">Large Japanese field mouse</name>
    <dbReference type="NCBI Taxonomy" id="105296"/>
    <lineage>
        <taxon>Eukaryota</taxon>
        <taxon>Metazoa</taxon>
        <taxon>Chordata</taxon>
        <taxon>Craniata</taxon>
        <taxon>Vertebrata</taxon>
        <taxon>Euteleostomi</taxon>
        <taxon>Mammalia</taxon>
        <taxon>Eutheria</taxon>
        <taxon>Euarchontoglires</taxon>
        <taxon>Glires</taxon>
        <taxon>Rodentia</taxon>
        <taxon>Myomorpha</taxon>
        <taxon>Muroidea</taxon>
        <taxon>Muridae</taxon>
        <taxon>Murinae</taxon>
        <taxon>Apodemus</taxon>
    </lineage>
</organism>
<dbReference type="Proteomes" id="UP001623349">
    <property type="component" value="Unassembled WGS sequence"/>
</dbReference>
<feature type="domain" description="UPAR/Ly6" evidence="6">
    <location>
        <begin position="7"/>
        <end position="80"/>
    </location>
</feature>
<reference evidence="7 8" key="1">
    <citation type="submission" date="2024-08" db="EMBL/GenBank/DDBJ databases">
        <title>The draft genome of Apodemus speciosus.</title>
        <authorList>
            <person name="Nabeshima K."/>
            <person name="Suzuki S."/>
            <person name="Onuma M."/>
        </authorList>
    </citation>
    <scope>NUCLEOTIDE SEQUENCE [LARGE SCALE GENOMIC DNA]</scope>
    <source>
        <strain evidence="7">IB14-021</strain>
    </source>
</reference>
<evidence type="ECO:0000313" key="7">
    <source>
        <dbReference type="EMBL" id="GAB1303477.1"/>
    </source>
</evidence>
<gene>
    <name evidence="7" type="ORF">APTSU1_001874000</name>
</gene>
<keyword evidence="8" id="KW-1185">Reference proteome</keyword>
<evidence type="ECO:0000256" key="5">
    <source>
        <dbReference type="ARBA" id="ARBA00023180"/>
    </source>
</evidence>
<feature type="domain" description="UPAR/Ly6" evidence="6">
    <location>
        <begin position="114"/>
        <end position="178"/>
    </location>
</feature>
<keyword evidence="3" id="KW-0732">Signal</keyword>
<dbReference type="InterPro" id="IPR045860">
    <property type="entry name" value="Snake_toxin-like_sf"/>
</dbReference>